<dbReference type="InterPro" id="IPR001173">
    <property type="entry name" value="Glyco_trans_2-like"/>
</dbReference>
<dbReference type="InterPro" id="IPR029044">
    <property type="entry name" value="Nucleotide-diphossugar_trans"/>
</dbReference>
<evidence type="ECO:0000256" key="2">
    <source>
        <dbReference type="ARBA" id="ARBA00022679"/>
    </source>
</evidence>
<accession>A0ABY8VGA1</accession>
<gene>
    <name evidence="4" type="ORF">OBA43_06510</name>
</gene>
<dbReference type="CDD" id="cd00761">
    <property type="entry name" value="Glyco_tranf_GTA_type"/>
    <property type="match status" value="1"/>
</dbReference>
<protein>
    <submittedName>
        <fullName evidence="4">Glycosyltransferase</fullName>
    </submittedName>
</protein>
<dbReference type="Proteomes" id="UP001223501">
    <property type="component" value="Chromosome"/>
</dbReference>
<reference evidence="4 5" key="1">
    <citation type="submission" date="2022-09" db="EMBL/GenBank/DDBJ databases">
        <title>Whole genome sequencing analysis of tet(X)-positive Empedobacter falsenii YWS9-3.</title>
        <authorList>
            <person name="Chen C."/>
            <person name="Lv Y.-L."/>
        </authorList>
    </citation>
    <scope>NUCLEOTIDE SEQUENCE [LARGE SCALE GENOMIC DNA]</scope>
    <source>
        <strain evidence="4 5">YWS9-3_T</strain>
    </source>
</reference>
<dbReference type="Gene3D" id="3.90.550.10">
    <property type="entry name" value="Spore Coat Polysaccharide Biosynthesis Protein SpsA, Chain A"/>
    <property type="match status" value="1"/>
</dbReference>
<evidence type="ECO:0000313" key="4">
    <source>
        <dbReference type="EMBL" id="WIH98575.1"/>
    </source>
</evidence>
<name>A0ABY8VGA1_9FLAO</name>
<dbReference type="PANTHER" id="PTHR22916:SF51">
    <property type="entry name" value="GLYCOSYLTRANSFERASE EPSH-RELATED"/>
    <property type="match status" value="1"/>
</dbReference>
<dbReference type="Pfam" id="PF00535">
    <property type="entry name" value="Glycos_transf_2"/>
    <property type="match status" value="1"/>
</dbReference>
<dbReference type="PANTHER" id="PTHR22916">
    <property type="entry name" value="GLYCOSYLTRANSFERASE"/>
    <property type="match status" value="1"/>
</dbReference>
<evidence type="ECO:0000256" key="1">
    <source>
        <dbReference type="ARBA" id="ARBA00022676"/>
    </source>
</evidence>
<dbReference type="RefSeq" id="WP_284584204.1">
    <property type="nucleotide sequence ID" value="NZ_CP106831.1"/>
</dbReference>
<evidence type="ECO:0000313" key="5">
    <source>
        <dbReference type="Proteomes" id="UP001223501"/>
    </source>
</evidence>
<keyword evidence="1" id="KW-0328">Glycosyltransferase</keyword>
<sequence length="330" mass="39597">MSHPLITIIIPVYNVEAYIEKCLLSVQNQNFKDFEVILVNDGSTDKSQNKAQNFVNNDSRFQIINIKNQGVSNARNIGLSLAKGKYIAFIDSDDYVSENYLLDFVNDIPKSENFIIIQNAFDSIDYVISPKFNFIGAQFSPDKHMYQLFKNNSNIEFGYLWNKFFVNRIIQKYDIKFDYNKALFEDEEFYYDYLTHIDTIVTSAKSNYYYVSRNNSAIKKKWDINYYLMKFDLRNNLFQRFKQNGWINKNELDDLMTDYFNKYIYIIFKEHIYNLDDNNRVKNMKHLSPFLNKYGKYFESKINKRLFFVLSLIRLRKYRLASIFINNFLY</sequence>
<dbReference type="EMBL" id="CP106831">
    <property type="protein sequence ID" value="WIH98575.1"/>
    <property type="molecule type" value="Genomic_DNA"/>
</dbReference>
<feature type="domain" description="Glycosyltransferase 2-like" evidence="3">
    <location>
        <begin position="7"/>
        <end position="119"/>
    </location>
</feature>
<keyword evidence="5" id="KW-1185">Reference proteome</keyword>
<dbReference type="SUPFAM" id="SSF53448">
    <property type="entry name" value="Nucleotide-diphospho-sugar transferases"/>
    <property type="match status" value="1"/>
</dbReference>
<proteinExistence type="predicted"/>
<keyword evidence="2" id="KW-0808">Transferase</keyword>
<evidence type="ECO:0000259" key="3">
    <source>
        <dbReference type="Pfam" id="PF00535"/>
    </source>
</evidence>
<organism evidence="4 5">
    <name type="scientific">Empedobacter falsenii</name>
    <dbReference type="NCBI Taxonomy" id="343874"/>
    <lineage>
        <taxon>Bacteria</taxon>
        <taxon>Pseudomonadati</taxon>
        <taxon>Bacteroidota</taxon>
        <taxon>Flavobacteriia</taxon>
        <taxon>Flavobacteriales</taxon>
        <taxon>Weeksellaceae</taxon>
        <taxon>Empedobacter</taxon>
    </lineage>
</organism>